<reference evidence="6" key="1">
    <citation type="journal article" date="2021" name="Genome Biol. Evol.">
        <title>A High-Quality Reference Genome for a Parasitic Bivalve with Doubly Uniparental Inheritance (Bivalvia: Unionida).</title>
        <authorList>
            <person name="Smith C.H."/>
        </authorList>
    </citation>
    <scope>NUCLEOTIDE SEQUENCE</scope>
    <source>
        <strain evidence="6">CHS0354</strain>
    </source>
</reference>
<dbReference type="EMBL" id="JAEAOA010001294">
    <property type="protein sequence ID" value="KAK3604329.1"/>
    <property type="molecule type" value="Genomic_DNA"/>
</dbReference>
<dbReference type="SUPFAM" id="SSF57440">
    <property type="entry name" value="Kringle-like"/>
    <property type="match status" value="1"/>
</dbReference>
<dbReference type="PANTHER" id="PTHR24261:SF7">
    <property type="entry name" value="KRINGLE DOMAIN-CONTAINING PROTEIN"/>
    <property type="match status" value="1"/>
</dbReference>
<reference evidence="6" key="3">
    <citation type="submission" date="2023-05" db="EMBL/GenBank/DDBJ databases">
        <authorList>
            <person name="Smith C.H."/>
        </authorList>
    </citation>
    <scope>NUCLEOTIDE SEQUENCE</scope>
    <source>
        <strain evidence="6">CHS0354</strain>
        <tissue evidence="6">Mantle</tissue>
    </source>
</reference>
<keyword evidence="2" id="KW-1015">Disulfide bond</keyword>
<protein>
    <recommendedName>
        <fullName evidence="5">Kringle domain-containing protein</fullName>
    </recommendedName>
</protein>
<dbReference type="Pfam" id="PF00051">
    <property type="entry name" value="Kringle"/>
    <property type="match status" value="1"/>
</dbReference>
<comment type="caution">
    <text evidence="6">The sequence shown here is derived from an EMBL/GenBank/DDBJ whole genome shotgun (WGS) entry which is preliminary data.</text>
</comment>
<evidence type="ECO:0000313" key="7">
    <source>
        <dbReference type="Proteomes" id="UP001195483"/>
    </source>
</evidence>
<evidence type="ECO:0000256" key="3">
    <source>
        <dbReference type="PROSITE-ProRule" id="PRU00121"/>
    </source>
</evidence>
<keyword evidence="4" id="KW-0732">Signal</keyword>
<dbReference type="Proteomes" id="UP001195483">
    <property type="component" value="Unassembled WGS sequence"/>
</dbReference>
<evidence type="ECO:0000256" key="1">
    <source>
        <dbReference type="ARBA" id="ARBA00022572"/>
    </source>
</evidence>
<feature type="chain" id="PRO_5041904827" description="Kringle domain-containing protein" evidence="4">
    <location>
        <begin position="20"/>
        <end position="149"/>
    </location>
</feature>
<evidence type="ECO:0000256" key="4">
    <source>
        <dbReference type="SAM" id="SignalP"/>
    </source>
</evidence>
<dbReference type="InterPro" id="IPR000001">
    <property type="entry name" value="Kringle"/>
</dbReference>
<dbReference type="InterPro" id="IPR038178">
    <property type="entry name" value="Kringle_sf"/>
</dbReference>
<dbReference type="SMART" id="SM00130">
    <property type="entry name" value="KR"/>
    <property type="match status" value="1"/>
</dbReference>
<feature type="signal peptide" evidence="4">
    <location>
        <begin position="1"/>
        <end position="19"/>
    </location>
</feature>
<accession>A0AAE0T5V1</accession>
<proteinExistence type="predicted"/>
<comment type="caution">
    <text evidence="3">Lacks conserved residue(s) required for the propagation of feature annotation.</text>
</comment>
<dbReference type="InterPro" id="IPR013806">
    <property type="entry name" value="Kringle-like"/>
</dbReference>
<reference evidence="6" key="2">
    <citation type="journal article" date="2021" name="Genome Biol. Evol.">
        <title>Developing a high-quality reference genome for a parasitic bivalve with doubly uniparental inheritance (Bivalvia: Unionida).</title>
        <authorList>
            <person name="Smith C.H."/>
        </authorList>
    </citation>
    <scope>NUCLEOTIDE SEQUENCE</scope>
    <source>
        <strain evidence="6">CHS0354</strain>
        <tissue evidence="6">Mantle</tissue>
    </source>
</reference>
<name>A0AAE0T5V1_9BIVA</name>
<evidence type="ECO:0000259" key="5">
    <source>
        <dbReference type="PROSITE" id="PS50070"/>
    </source>
</evidence>
<keyword evidence="7" id="KW-1185">Reference proteome</keyword>
<evidence type="ECO:0000313" key="6">
    <source>
        <dbReference type="EMBL" id="KAK3604329.1"/>
    </source>
</evidence>
<dbReference type="InterPro" id="IPR050759">
    <property type="entry name" value="Serine_protease_kringle"/>
</dbReference>
<feature type="domain" description="Kringle" evidence="5">
    <location>
        <begin position="73"/>
        <end position="145"/>
    </location>
</feature>
<dbReference type="AlphaFoldDB" id="A0AAE0T5V1"/>
<dbReference type="Gene3D" id="2.40.20.10">
    <property type="entry name" value="Plasminogen Kringle 4"/>
    <property type="match status" value="1"/>
</dbReference>
<keyword evidence="1 3" id="KW-0420">Kringle</keyword>
<gene>
    <name evidence="6" type="ORF">CHS0354_021129</name>
</gene>
<sequence>MKIFLFFCTVVSTVTYVFSIDATCKKAPSDSRGLVQKMRSEIETILQKLTEIQSELTDVEYGLTDCGISSRLYTGKQNCTKSGRICMEWKKQDPHTHVYKDRDFSDGTMEKAGNYCRDPNGGNGKPWCYTIDADVVAEDCNVPRCNTFF</sequence>
<organism evidence="6 7">
    <name type="scientific">Potamilus streckersoni</name>
    <dbReference type="NCBI Taxonomy" id="2493646"/>
    <lineage>
        <taxon>Eukaryota</taxon>
        <taxon>Metazoa</taxon>
        <taxon>Spiralia</taxon>
        <taxon>Lophotrochozoa</taxon>
        <taxon>Mollusca</taxon>
        <taxon>Bivalvia</taxon>
        <taxon>Autobranchia</taxon>
        <taxon>Heteroconchia</taxon>
        <taxon>Palaeoheterodonta</taxon>
        <taxon>Unionida</taxon>
        <taxon>Unionoidea</taxon>
        <taxon>Unionidae</taxon>
        <taxon>Ambleminae</taxon>
        <taxon>Lampsilini</taxon>
        <taxon>Potamilus</taxon>
    </lineage>
</organism>
<dbReference type="PROSITE" id="PS50070">
    <property type="entry name" value="KRINGLE_2"/>
    <property type="match status" value="1"/>
</dbReference>
<evidence type="ECO:0000256" key="2">
    <source>
        <dbReference type="ARBA" id="ARBA00023157"/>
    </source>
</evidence>
<dbReference type="PANTHER" id="PTHR24261">
    <property type="entry name" value="PLASMINOGEN-RELATED"/>
    <property type="match status" value="1"/>
</dbReference>